<dbReference type="InterPro" id="IPR038729">
    <property type="entry name" value="Rad50/SbcC_AAA"/>
</dbReference>
<feature type="coiled-coil region" evidence="4">
    <location>
        <begin position="166"/>
        <end position="207"/>
    </location>
</feature>
<keyword evidence="4" id="KW-0175">Coiled coil</keyword>
<dbReference type="RefSeq" id="WP_268610620.1">
    <property type="nucleotide sequence ID" value="NZ_CP113797.1"/>
</dbReference>
<protein>
    <recommendedName>
        <fullName evidence="3">Nuclease SbcCD subunit C</fullName>
    </recommendedName>
</protein>
<evidence type="ECO:0000256" key="2">
    <source>
        <dbReference type="ARBA" id="ARBA00011322"/>
    </source>
</evidence>
<dbReference type="PANTHER" id="PTHR32114:SF2">
    <property type="entry name" value="ABC TRANSPORTER ABCH.3"/>
    <property type="match status" value="1"/>
</dbReference>
<name>A0A9E8ZG94_9CYAN</name>
<feature type="domain" description="Rad50/SbcC-type AAA" evidence="5">
    <location>
        <begin position="9"/>
        <end position="202"/>
    </location>
</feature>
<evidence type="ECO:0000313" key="6">
    <source>
        <dbReference type="EMBL" id="WAL60660.1"/>
    </source>
</evidence>
<dbReference type="KEGG" id="tsin:OXH18_01285"/>
<gene>
    <name evidence="6" type="ORF">OXH18_01285</name>
</gene>
<dbReference type="SUPFAM" id="SSF52540">
    <property type="entry name" value="P-loop containing nucleoside triphosphate hydrolases"/>
    <property type="match status" value="2"/>
</dbReference>
<comment type="similarity">
    <text evidence="1">Belongs to the SMC family. SbcC subfamily.</text>
</comment>
<dbReference type="Gene3D" id="1.10.287.660">
    <property type="entry name" value="Helix hairpin bin"/>
    <property type="match status" value="1"/>
</dbReference>
<feature type="coiled-coil region" evidence="4">
    <location>
        <begin position="321"/>
        <end position="445"/>
    </location>
</feature>
<evidence type="ECO:0000256" key="3">
    <source>
        <dbReference type="ARBA" id="ARBA00013368"/>
    </source>
</evidence>
<dbReference type="Pfam" id="PF13558">
    <property type="entry name" value="SbcC_Walker_B"/>
    <property type="match status" value="1"/>
</dbReference>
<evidence type="ECO:0000256" key="1">
    <source>
        <dbReference type="ARBA" id="ARBA00006930"/>
    </source>
</evidence>
<dbReference type="Gene3D" id="3.40.50.300">
    <property type="entry name" value="P-loop containing nucleotide triphosphate hydrolases"/>
    <property type="match status" value="2"/>
</dbReference>
<dbReference type="PANTHER" id="PTHR32114">
    <property type="entry name" value="ABC TRANSPORTER ABCH.3"/>
    <property type="match status" value="1"/>
</dbReference>
<dbReference type="AlphaFoldDB" id="A0A9E8ZG94"/>
<sequence length="1055" mass="122890">MLTLVIPQQLTLKNFLSYREATLDFRGFHVACICGANGAGKSSLLEAIVWAIWGQGRATDDDVIHLGVTETLVDFIFQYQHQTYRVIRSRQRGHATTLEFQIRTPNGFRSITEKGVRATQQLILQHLRLDYDTFINSAYLRQGRADEFMLKRPSERKQILSDLLKLEQYDHLAEQAREQARHLKAEINVLEQSLDRLAEQLQQEEALAIEQAQGQARLQQLQQQQQTDETQLRRLYHLQQQRQAGFQQLQLQQQQQEHLMQDCQRVQQELAAAQQQQRQLEILLQDAETIATHYAQFQRLQAEEEVQSAKFQAQQVALAKRQQLQQQQADHQHALQDQRRQAQAQLDAIHQQQQDIRQTLEKTADVEAALEQLRQARARLSELDGLQMKATPLMQRRQQVQTQLDRVQARLQARLEELQRLADRLQQQQQQQPQLQQAVQSITNQIQHLETRRAYQQQVREKGMERRAFLERLQEQQRECERGIAELDHKIAMLSKRGTVELAHAEVSHGAETSDEPEVEAAASTTGLLTLESPRTVTATPHAYPPCPLCDRPLDQHHWQVVLDHHRHEQRELHHQLWVIREQLTTSDREIRILRQEYRDVDKELSPYAGLLERRGQLQQQLQDVQLEQNRLEQITAEIQTLEQTLQQQTFATELHEELQLLDRSLNQLNYDDRDHALIRGEVDRWRWAEIKHAEIKQAQRRWNQLSEQIPALEQTIATLDQQLQTLSTSPLQQQIYELDRHLAAIDYSIEHHTALRQSLRQAQTWQLRYQELLQAQNNYPHMQQKVRELTDLWVQRTQTLQQLRLQEASLAAQLQQTPDPTEQLHILEHQMQQRRIDLDRQLADLGRLQQQQQQLEWVKEQHATLSTQIQTARRQYRIHQELTQAFGRNGIQALMIENVLPQLEAETNQILGRLSANQLHVQFVTQRAKRSGSARSSDKLIDTLDILISDMQGTRPYETYSGGEAFRVNFAIRLALARLLAQRSGMALQLLIVDEGFGTQDEAGCDRLIGALNAIAPDFACILAVTHMPHLKEAFQTRIEVYKTDRGSQLRLVS</sequence>
<evidence type="ECO:0000256" key="4">
    <source>
        <dbReference type="SAM" id="Coils"/>
    </source>
</evidence>
<evidence type="ECO:0000313" key="7">
    <source>
        <dbReference type="Proteomes" id="UP001163152"/>
    </source>
</evidence>
<accession>A0A9E8ZG94</accession>
<keyword evidence="7" id="KW-1185">Reference proteome</keyword>
<feature type="coiled-coil region" evidence="4">
    <location>
        <begin position="608"/>
        <end position="652"/>
    </location>
</feature>
<dbReference type="GO" id="GO:0006302">
    <property type="term" value="P:double-strand break repair"/>
    <property type="evidence" value="ECO:0007669"/>
    <property type="project" value="InterPro"/>
</dbReference>
<evidence type="ECO:0000259" key="5">
    <source>
        <dbReference type="Pfam" id="PF13476"/>
    </source>
</evidence>
<proteinExistence type="inferred from homology"/>
<dbReference type="Pfam" id="PF13476">
    <property type="entry name" value="AAA_23"/>
    <property type="match status" value="1"/>
</dbReference>
<feature type="coiled-coil region" evidence="4">
    <location>
        <begin position="249"/>
        <end position="290"/>
    </location>
</feature>
<dbReference type="SUPFAM" id="SSF75712">
    <property type="entry name" value="Rad50 coiled-coil Zn hook"/>
    <property type="match status" value="1"/>
</dbReference>
<dbReference type="InterPro" id="IPR027417">
    <property type="entry name" value="P-loop_NTPase"/>
</dbReference>
<comment type="subunit">
    <text evidence="2">Heterodimer of SbcC and SbcD.</text>
</comment>
<dbReference type="EMBL" id="CP113797">
    <property type="protein sequence ID" value="WAL60660.1"/>
    <property type="molecule type" value="Genomic_DNA"/>
</dbReference>
<dbReference type="InterPro" id="IPR029012">
    <property type="entry name" value="Helix_hairpin_bin_sf"/>
</dbReference>
<dbReference type="Gene3D" id="1.10.287.510">
    <property type="entry name" value="Helix hairpin bin"/>
    <property type="match status" value="1"/>
</dbReference>
<reference evidence="6" key="1">
    <citation type="submission" date="2022-12" db="EMBL/GenBank/DDBJ databases">
        <title>Polyphasic identification of a Novel Hot-Spring Cyanobacterium Ocullathermofonsia sinensis gen nov. sp. nov. and Genomic Insights on its Adaptations to the Thermal Habitat.</title>
        <authorList>
            <person name="Daroch M."/>
            <person name="Tang J."/>
            <person name="Jiang Y."/>
        </authorList>
    </citation>
    <scope>NUCLEOTIDE SEQUENCE</scope>
    <source>
        <strain evidence="6">PKUAC-SCTA174</strain>
    </source>
</reference>
<organism evidence="6 7">
    <name type="scientific">Thermocoleostomius sinensis A174</name>
    <dbReference type="NCBI Taxonomy" id="2016057"/>
    <lineage>
        <taxon>Bacteria</taxon>
        <taxon>Bacillati</taxon>
        <taxon>Cyanobacteriota</taxon>
        <taxon>Cyanophyceae</taxon>
        <taxon>Oculatellales</taxon>
        <taxon>Oculatellaceae</taxon>
        <taxon>Thermocoleostomius</taxon>
    </lineage>
</organism>
<dbReference type="Proteomes" id="UP001163152">
    <property type="component" value="Chromosome"/>
</dbReference>
<dbReference type="GO" id="GO:0016887">
    <property type="term" value="F:ATP hydrolysis activity"/>
    <property type="evidence" value="ECO:0007669"/>
    <property type="project" value="InterPro"/>
</dbReference>